<dbReference type="InterPro" id="IPR025436">
    <property type="entry name" value="DUF4179"/>
</dbReference>
<feature type="transmembrane region" description="Helical" evidence="1">
    <location>
        <begin position="73"/>
        <end position="92"/>
    </location>
</feature>
<evidence type="ECO:0000256" key="1">
    <source>
        <dbReference type="SAM" id="Phobius"/>
    </source>
</evidence>
<keyword evidence="1" id="KW-0812">Transmembrane</keyword>
<keyword evidence="1" id="KW-1133">Transmembrane helix</keyword>
<evidence type="ECO:0000313" key="3">
    <source>
        <dbReference type="EMBL" id="MDQ0190901.1"/>
    </source>
</evidence>
<name>A0ABT9XKS3_9BACL</name>
<dbReference type="RefSeq" id="WP_274456548.1">
    <property type="nucleotide sequence ID" value="NZ_CP067097.1"/>
</dbReference>
<reference evidence="3 4" key="1">
    <citation type="submission" date="2023-07" db="EMBL/GenBank/DDBJ databases">
        <title>Genomic Encyclopedia of Type Strains, Phase IV (KMG-IV): sequencing the most valuable type-strain genomes for metagenomic binning, comparative biology and taxonomic classification.</title>
        <authorList>
            <person name="Goeker M."/>
        </authorList>
    </citation>
    <scope>NUCLEOTIDE SEQUENCE [LARGE SCALE GENOMIC DNA]</scope>
    <source>
        <strain evidence="3 4">DSM 4006</strain>
    </source>
</reference>
<evidence type="ECO:0000259" key="2">
    <source>
        <dbReference type="Pfam" id="PF13786"/>
    </source>
</evidence>
<sequence>MDKMIRHKDIEKLLPSLQVDVPVELDERVRQELRTIAAQPRVSLADTSPEGVQRVPESVAPHSRKRKWSVRTLAISVMSLLVVAIPSAAALATPSSPIRHALLNWLQGTPAQQFVTQLDAPSVSSGITVTLTDILYDRNQIQVGYTVMGNSGPTATSLDLSSAHFWFNGQPLTVIGSGEEKPMTYGSAGVFTLIPHQALPTSGTLKVVLTRIGGTIGNWAFTIPVSASKMDAKEVTVYPMTTCRIAGETVLIRRITISPATTELDYEISGPHNRLSPIFFNMEDDAGKPWPNVTGGPVGTAITHQGIDTMEFRSIFKTVDLTPAAIALAAWLPNQPQGSAPAPTIHLNLSESTGTP</sequence>
<evidence type="ECO:0000313" key="4">
    <source>
        <dbReference type="Proteomes" id="UP001232973"/>
    </source>
</evidence>
<dbReference type="Pfam" id="PF13786">
    <property type="entry name" value="DUF4179"/>
    <property type="match status" value="1"/>
</dbReference>
<keyword evidence="4" id="KW-1185">Reference proteome</keyword>
<dbReference type="Proteomes" id="UP001232973">
    <property type="component" value="Unassembled WGS sequence"/>
</dbReference>
<dbReference type="EMBL" id="JAUSTP010000026">
    <property type="protein sequence ID" value="MDQ0190901.1"/>
    <property type="molecule type" value="Genomic_DNA"/>
</dbReference>
<gene>
    <name evidence="3" type="ORF">J2S03_002768</name>
</gene>
<protein>
    <recommendedName>
        <fullName evidence="2">DUF4179 domain-containing protein</fullName>
    </recommendedName>
</protein>
<comment type="caution">
    <text evidence="3">The sequence shown here is derived from an EMBL/GenBank/DDBJ whole genome shotgun (WGS) entry which is preliminary data.</text>
</comment>
<organism evidence="3 4">
    <name type="scientific">Alicyclobacillus cycloheptanicus</name>
    <dbReference type="NCBI Taxonomy" id="1457"/>
    <lineage>
        <taxon>Bacteria</taxon>
        <taxon>Bacillati</taxon>
        <taxon>Bacillota</taxon>
        <taxon>Bacilli</taxon>
        <taxon>Bacillales</taxon>
        <taxon>Alicyclobacillaceae</taxon>
        <taxon>Alicyclobacillus</taxon>
    </lineage>
</organism>
<feature type="domain" description="DUF4179" evidence="2">
    <location>
        <begin position="64"/>
        <end position="147"/>
    </location>
</feature>
<proteinExistence type="predicted"/>
<accession>A0ABT9XKS3</accession>
<dbReference type="Gene3D" id="2.60.40.1630">
    <property type="entry name" value="bacillus anthracis domain"/>
    <property type="match status" value="1"/>
</dbReference>
<keyword evidence="1" id="KW-0472">Membrane</keyword>